<reference evidence="1 2" key="1">
    <citation type="submission" date="2020-10" db="EMBL/GenBank/DDBJ databases">
        <title>Sequencing the genomes of 1000 actinobacteria strains.</title>
        <authorList>
            <person name="Klenk H.-P."/>
        </authorList>
    </citation>
    <scope>NUCLEOTIDE SEQUENCE [LARGE SCALE GENOMIC DNA]</scope>
    <source>
        <strain evidence="1 2">DSM 46744</strain>
    </source>
</reference>
<proteinExistence type="predicted"/>
<evidence type="ECO:0000313" key="1">
    <source>
        <dbReference type="EMBL" id="MBE1532275.1"/>
    </source>
</evidence>
<evidence type="ECO:0000313" key="2">
    <source>
        <dbReference type="Proteomes" id="UP000627838"/>
    </source>
</evidence>
<keyword evidence="2" id="KW-1185">Reference proteome</keyword>
<organism evidence="1 2">
    <name type="scientific">Actinomadura algeriensis</name>
    <dbReference type="NCBI Taxonomy" id="1679523"/>
    <lineage>
        <taxon>Bacteria</taxon>
        <taxon>Bacillati</taxon>
        <taxon>Actinomycetota</taxon>
        <taxon>Actinomycetes</taxon>
        <taxon>Streptosporangiales</taxon>
        <taxon>Thermomonosporaceae</taxon>
        <taxon>Actinomadura</taxon>
    </lineage>
</organism>
<protein>
    <submittedName>
        <fullName evidence="1">Uncharacterized protein</fullName>
    </submittedName>
</protein>
<name>A0ABR9JQ91_9ACTN</name>
<gene>
    <name evidence="1" type="ORF">H4W34_002108</name>
</gene>
<sequence length="95" mass="10169">MSDTSIRTSMNTIELAQLLYGSALQESDHPSAQEVRTAVDVRLGACGGDRDACLAEIAQEAGDHPDAYLARMRWAIAAVAVAYGHRPGTREPSRA</sequence>
<dbReference type="EMBL" id="JADBDZ010000001">
    <property type="protein sequence ID" value="MBE1532275.1"/>
    <property type="molecule type" value="Genomic_DNA"/>
</dbReference>
<dbReference type="RefSeq" id="WP_192758992.1">
    <property type="nucleotide sequence ID" value="NZ_JADBDZ010000001.1"/>
</dbReference>
<dbReference type="Proteomes" id="UP000627838">
    <property type="component" value="Unassembled WGS sequence"/>
</dbReference>
<comment type="caution">
    <text evidence="1">The sequence shown here is derived from an EMBL/GenBank/DDBJ whole genome shotgun (WGS) entry which is preliminary data.</text>
</comment>
<accession>A0ABR9JQ91</accession>